<sequence>MAKVIISCAVTGSAHVPTMSDALPVTPQEIADQSIAAAQAGAAILHLHARMPEDGRPTGDPEIYDRFLPVIRQATDAVVNITTGGAVTMTVQERLAAAERFKPEMCSLNMGSINFAFFPAARRITRWKHAWEEGYVVNSDDYIFKNTFRDIAYILESLSDAGTRFEHECYDVGHLYNLAHFLDRGLVKPGFFVQMIFGILGGIGADLDNLMFMKQTADRLFGKDSYQWSVLAAGRHQMPFLTQAALMGGHVRVGLEDSLFIGRGQLAASNAEQVEKIVRILGEMGHEPATPTEARAMLGLKGGDRVEF</sequence>
<keyword evidence="2" id="KW-0808">Transferase</keyword>
<evidence type="ECO:0000313" key="5">
    <source>
        <dbReference type="EMBL" id="MBY8825592.1"/>
    </source>
</evidence>
<evidence type="ECO:0000256" key="3">
    <source>
        <dbReference type="ARBA" id="ARBA00022723"/>
    </source>
</evidence>
<dbReference type="InterPro" id="IPR008567">
    <property type="entry name" value="BKACE"/>
</dbReference>
<organism evidence="5 6">
    <name type="scientific">Sphingomonas colocasiae</name>
    <dbReference type="NCBI Taxonomy" id="1848973"/>
    <lineage>
        <taxon>Bacteria</taxon>
        <taxon>Pseudomonadati</taxon>
        <taxon>Pseudomonadota</taxon>
        <taxon>Alphaproteobacteria</taxon>
        <taxon>Sphingomonadales</taxon>
        <taxon>Sphingomonadaceae</taxon>
        <taxon>Sphingomonas</taxon>
    </lineage>
</organism>
<accession>A0ABS7PW52</accession>
<evidence type="ECO:0000256" key="1">
    <source>
        <dbReference type="ARBA" id="ARBA00001947"/>
    </source>
</evidence>
<comment type="caution">
    <text evidence="5">The sequence shown here is derived from an EMBL/GenBank/DDBJ whole genome shotgun (WGS) entry which is preliminary data.</text>
</comment>
<dbReference type="PANTHER" id="PTHR37418:SF2">
    <property type="entry name" value="3-KETO-5-AMINOHEXANOATE CLEAVAGE ENZYME"/>
    <property type="match status" value="1"/>
</dbReference>
<keyword evidence="3" id="KW-0479">Metal-binding</keyword>
<dbReference type="InterPro" id="IPR013785">
    <property type="entry name" value="Aldolase_TIM"/>
</dbReference>
<gene>
    <name evidence="5" type="ORF">K7G82_25040</name>
</gene>
<reference evidence="5 6" key="1">
    <citation type="submission" date="2021-08" db="EMBL/GenBank/DDBJ databases">
        <authorList>
            <person name="Tuo L."/>
        </authorList>
    </citation>
    <scope>NUCLEOTIDE SEQUENCE [LARGE SCALE GENOMIC DNA]</scope>
    <source>
        <strain evidence="5 6">JCM 31229</strain>
    </source>
</reference>
<proteinExistence type="predicted"/>
<dbReference type="PANTHER" id="PTHR37418">
    <property type="entry name" value="3-KETO-5-AMINOHEXANOATE CLEAVAGE ENZYME-RELATED"/>
    <property type="match status" value="1"/>
</dbReference>
<keyword evidence="4" id="KW-0862">Zinc</keyword>
<name>A0ABS7PW52_9SPHN</name>
<dbReference type="RefSeq" id="WP_222992688.1">
    <property type="nucleotide sequence ID" value="NZ_JAINVV010000012.1"/>
</dbReference>
<dbReference type="Pfam" id="PF05853">
    <property type="entry name" value="BKACE"/>
    <property type="match status" value="1"/>
</dbReference>
<dbReference type="Proteomes" id="UP000706039">
    <property type="component" value="Unassembled WGS sequence"/>
</dbReference>
<evidence type="ECO:0000256" key="2">
    <source>
        <dbReference type="ARBA" id="ARBA00022679"/>
    </source>
</evidence>
<evidence type="ECO:0000256" key="4">
    <source>
        <dbReference type="ARBA" id="ARBA00022833"/>
    </source>
</evidence>
<evidence type="ECO:0000313" key="6">
    <source>
        <dbReference type="Proteomes" id="UP000706039"/>
    </source>
</evidence>
<protein>
    <submittedName>
        <fullName evidence="5">3-keto-5-aminohexanoate cleavage protein</fullName>
    </submittedName>
</protein>
<keyword evidence="6" id="KW-1185">Reference proteome</keyword>
<comment type="cofactor">
    <cofactor evidence="1">
        <name>Zn(2+)</name>
        <dbReference type="ChEBI" id="CHEBI:29105"/>
    </cofactor>
</comment>
<dbReference type="Gene3D" id="3.20.20.70">
    <property type="entry name" value="Aldolase class I"/>
    <property type="match status" value="1"/>
</dbReference>
<dbReference type="EMBL" id="JAINVV010000012">
    <property type="protein sequence ID" value="MBY8825592.1"/>
    <property type="molecule type" value="Genomic_DNA"/>
</dbReference>